<dbReference type="SUPFAM" id="SSF51011">
    <property type="entry name" value="Glycosyl hydrolase domain"/>
    <property type="match status" value="1"/>
</dbReference>
<evidence type="ECO:0000256" key="8">
    <source>
        <dbReference type="SAM" id="SignalP"/>
    </source>
</evidence>
<evidence type="ECO:0000313" key="10">
    <source>
        <dbReference type="EMBL" id="MEK8033842.1"/>
    </source>
</evidence>
<dbReference type="PANTHER" id="PTHR43576:SF2">
    <property type="entry name" value="INTRACELLULAR EXO-ALPHA-L-ARABINOFURANOSIDASE 2"/>
    <property type="match status" value="1"/>
</dbReference>
<evidence type="ECO:0000256" key="4">
    <source>
        <dbReference type="ARBA" id="ARBA00012670"/>
    </source>
</evidence>
<comment type="caution">
    <text evidence="10">The sequence shown here is derived from an EMBL/GenBank/DDBJ whole genome shotgun (WGS) entry which is preliminary data.</text>
</comment>
<evidence type="ECO:0000256" key="2">
    <source>
        <dbReference type="ARBA" id="ARBA00007186"/>
    </source>
</evidence>
<sequence>MKTSITRLLAGLALAGGANALLAAGAPAAAEPLAPAQVRLQVSAEAAGPVIEPTVYGHFAEHLGTGIYGGLWVGTGSTIPHTRGWRNDVIQALKRIGVPVVRWPGGCFADDYDWRDGIGPRSQRPVRLNKFWGMVPEPNEVGTHEFMDLVEQLGAEAYLAGNMGSMTPRALSQWLEYMTSDSRSSLAEERRRNGRDKPWKVKYLGIGNESWGCGGHMRPEYQADLHRQYVTWLHTPVVRVASGDGEGRDEVIDTLMARAGQDMDAITLHYYTVPGPSWEHKGSALGFTPEYWARALRGAMGIEARIEATRRIMDRHDPAGRVALYVDEWGTWHDPEPGSTPGFLQQQNSLRDALVAALTFNVFHRHTTRVKMANVAQMVNVLQALVLTDGPRMLLTPTYHAFDLYQPFKGATPLKLQLQTPRWGEIGKESGQDLPAVDASVARATDGRVWLALVNLDPQRPARVTANLAGPAEGRLLTAAAMDAHNSFSQPHALEPSRFEAPAASGGMVLELPPKSIVVVRVGEPG</sequence>
<dbReference type="InterPro" id="IPR017853">
    <property type="entry name" value="GH"/>
</dbReference>
<dbReference type="Pfam" id="PF22848">
    <property type="entry name" value="ASD1_dom"/>
    <property type="match status" value="1"/>
</dbReference>
<protein>
    <recommendedName>
        <fullName evidence="4">non-reducing end alpha-L-arabinofuranosidase</fullName>
        <ecNumber evidence="4">3.2.1.55</ecNumber>
    </recommendedName>
</protein>
<name>A0ABU9BYH0_9BURK</name>
<dbReference type="Proteomes" id="UP001371218">
    <property type="component" value="Unassembled WGS sequence"/>
</dbReference>
<evidence type="ECO:0000256" key="3">
    <source>
        <dbReference type="ARBA" id="ARBA00011165"/>
    </source>
</evidence>
<evidence type="ECO:0000313" key="11">
    <source>
        <dbReference type="Proteomes" id="UP001371218"/>
    </source>
</evidence>
<comment type="subunit">
    <text evidence="3">Homohexamer; trimer of dimers.</text>
</comment>
<evidence type="ECO:0000256" key="7">
    <source>
        <dbReference type="ARBA" id="ARBA00023295"/>
    </source>
</evidence>
<dbReference type="InterPro" id="IPR055235">
    <property type="entry name" value="ASD1_cat"/>
</dbReference>
<dbReference type="Gene3D" id="3.20.20.80">
    <property type="entry name" value="Glycosidases"/>
    <property type="match status" value="1"/>
</dbReference>
<dbReference type="SUPFAM" id="SSF51445">
    <property type="entry name" value="(Trans)glycosidases"/>
    <property type="match status" value="1"/>
</dbReference>
<dbReference type="SMART" id="SM00813">
    <property type="entry name" value="Alpha-L-AF_C"/>
    <property type="match status" value="1"/>
</dbReference>
<dbReference type="InterPro" id="IPR013780">
    <property type="entry name" value="Glyco_hydro_b"/>
</dbReference>
<evidence type="ECO:0000256" key="1">
    <source>
        <dbReference type="ARBA" id="ARBA00001462"/>
    </source>
</evidence>
<feature type="chain" id="PRO_5045137866" description="non-reducing end alpha-L-arabinofuranosidase" evidence="8">
    <location>
        <begin position="24"/>
        <end position="526"/>
    </location>
</feature>
<keyword evidence="5" id="KW-0378">Hydrolase</keyword>
<keyword evidence="7" id="KW-0326">Glycosidase</keyword>
<accession>A0ABU9BYH0</accession>
<feature type="domain" description="Alpha-L-arabinofuranosidase C-terminal" evidence="9">
    <location>
        <begin position="327"/>
        <end position="516"/>
    </location>
</feature>
<keyword evidence="11" id="KW-1185">Reference proteome</keyword>
<comment type="similarity">
    <text evidence="2">Belongs to the glycosyl hydrolase 51 family.</text>
</comment>
<dbReference type="RefSeq" id="WP_341428268.1">
    <property type="nucleotide sequence ID" value="NZ_JBBUTG010000022.1"/>
</dbReference>
<keyword evidence="6" id="KW-0119">Carbohydrate metabolism</keyword>
<gene>
    <name evidence="10" type="ORF">AACH06_23710</name>
</gene>
<dbReference type="PANTHER" id="PTHR43576">
    <property type="entry name" value="ALPHA-L-ARABINOFURANOSIDASE C-RELATED"/>
    <property type="match status" value="1"/>
</dbReference>
<dbReference type="EMBL" id="JBBUTG010000022">
    <property type="protein sequence ID" value="MEK8033842.1"/>
    <property type="molecule type" value="Genomic_DNA"/>
</dbReference>
<evidence type="ECO:0000259" key="9">
    <source>
        <dbReference type="SMART" id="SM00813"/>
    </source>
</evidence>
<feature type="signal peptide" evidence="8">
    <location>
        <begin position="1"/>
        <end position="23"/>
    </location>
</feature>
<dbReference type="EC" id="3.2.1.55" evidence="4"/>
<evidence type="ECO:0000256" key="5">
    <source>
        <dbReference type="ARBA" id="ARBA00022801"/>
    </source>
</evidence>
<organism evidence="10 11">
    <name type="scientific">Ideonella lacteola</name>
    <dbReference type="NCBI Taxonomy" id="2984193"/>
    <lineage>
        <taxon>Bacteria</taxon>
        <taxon>Pseudomonadati</taxon>
        <taxon>Pseudomonadota</taxon>
        <taxon>Betaproteobacteria</taxon>
        <taxon>Burkholderiales</taxon>
        <taxon>Sphaerotilaceae</taxon>
        <taxon>Ideonella</taxon>
    </lineage>
</organism>
<comment type="catalytic activity">
    <reaction evidence="1">
        <text>Hydrolysis of terminal non-reducing alpha-L-arabinofuranoside residues in alpha-L-arabinosides.</text>
        <dbReference type="EC" id="3.2.1.55"/>
    </reaction>
</comment>
<evidence type="ECO:0000256" key="6">
    <source>
        <dbReference type="ARBA" id="ARBA00023277"/>
    </source>
</evidence>
<reference evidence="10 11" key="1">
    <citation type="submission" date="2024-04" db="EMBL/GenBank/DDBJ databases">
        <title>Novel species of the genus Ideonella isolated from streams.</title>
        <authorList>
            <person name="Lu H."/>
        </authorList>
    </citation>
    <scope>NUCLEOTIDE SEQUENCE [LARGE SCALE GENOMIC DNA]</scope>
    <source>
        <strain evidence="10 11">DXS29W</strain>
    </source>
</reference>
<proteinExistence type="inferred from homology"/>
<dbReference type="Gene3D" id="2.60.40.1180">
    <property type="entry name" value="Golgi alpha-mannosidase II"/>
    <property type="match status" value="1"/>
</dbReference>
<keyword evidence="8" id="KW-0732">Signal</keyword>
<dbReference type="Pfam" id="PF06964">
    <property type="entry name" value="Alpha-L-AF_C"/>
    <property type="match status" value="1"/>
</dbReference>
<dbReference type="InterPro" id="IPR010720">
    <property type="entry name" value="Alpha-L-AF_C"/>
</dbReference>